<dbReference type="EMBL" id="UINC01048631">
    <property type="protein sequence ID" value="SVB59393.1"/>
    <property type="molecule type" value="Genomic_DNA"/>
</dbReference>
<evidence type="ECO:0000256" key="1">
    <source>
        <dbReference type="ARBA" id="ARBA00004141"/>
    </source>
</evidence>
<evidence type="ECO:0000256" key="5">
    <source>
        <dbReference type="SAM" id="Phobius"/>
    </source>
</evidence>
<feature type="transmembrane region" description="Helical" evidence="5">
    <location>
        <begin position="114"/>
        <end position="132"/>
    </location>
</feature>
<gene>
    <name evidence="6" type="ORF">METZ01_LOCUS212247</name>
</gene>
<reference evidence="6" key="1">
    <citation type="submission" date="2018-05" db="EMBL/GenBank/DDBJ databases">
        <authorList>
            <person name="Lanie J.A."/>
            <person name="Ng W.-L."/>
            <person name="Kazmierczak K.M."/>
            <person name="Andrzejewski T.M."/>
            <person name="Davidsen T.M."/>
            <person name="Wayne K.J."/>
            <person name="Tettelin H."/>
            <person name="Glass J.I."/>
            <person name="Rusch D."/>
            <person name="Podicherti R."/>
            <person name="Tsui H.-C.T."/>
            <person name="Winkler M.E."/>
        </authorList>
    </citation>
    <scope>NUCLEOTIDE SEQUENCE</scope>
</reference>
<keyword evidence="4 5" id="KW-0472">Membrane</keyword>
<evidence type="ECO:0000256" key="4">
    <source>
        <dbReference type="ARBA" id="ARBA00023136"/>
    </source>
</evidence>
<feature type="transmembrane region" description="Helical" evidence="5">
    <location>
        <begin position="164"/>
        <end position="183"/>
    </location>
</feature>
<dbReference type="Pfam" id="PF01040">
    <property type="entry name" value="UbiA"/>
    <property type="match status" value="1"/>
</dbReference>
<evidence type="ECO:0000313" key="6">
    <source>
        <dbReference type="EMBL" id="SVB59393.1"/>
    </source>
</evidence>
<feature type="transmembrane region" description="Helical" evidence="5">
    <location>
        <begin position="16"/>
        <end position="35"/>
    </location>
</feature>
<feature type="transmembrane region" description="Helical" evidence="5">
    <location>
        <begin position="139"/>
        <end position="158"/>
    </location>
</feature>
<feature type="non-terminal residue" evidence="6">
    <location>
        <position position="261"/>
    </location>
</feature>
<feature type="transmembrane region" description="Helical" evidence="5">
    <location>
        <begin position="90"/>
        <end position="108"/>
    </location>
</feature>
<feature type="transmembrane region" description="Helical" evidence="5">
    <location>
        <begin position="235"/>
        <end position="252"/>
    </location>
</feature>
<keyword evidence="3 5" id="KW-1133">Transmembrane helix</keyword>
<protein>
    <recommendedName>
        <fullName evidence="7">4-hydroxybenzoate polyprenyltransferase</fullName>
    </recommendedName>
</protein>
<proteinExistence type="predicted"/>
<feature type="transmembrane region" description="Helical" evidence="5">
    <location>
        <begin position="204"/>
        <end position="223"/>
    </location>
</feature>
<evidence type="ECO:0000256" key="3">
    <source>
        <dbReference type="ARBA" id="ARBA00022989"/>
    </source>
</evidence>
<dbReference type="Gene3D" id="1.10.357.140">
    <property type="entry name" value="UbiA prenyltransferase"/>
    <property type="match status" value="1"/>
</dbReference>
<dbReference type="GO" id="GO:0016765">
    <property type="term" value="F:transferase activity, transferring alkyl or aryl (other than methyl) groups"/>
    <property type="evidence" value="ECO:0007669"/>
    <property type="project" value="InterPro"/>
</dbReference>
<comment type="subcellular location">
    <subcellularLocation>
        <location evidence="1">Membrane</location>
        <topology evidence="1">Multi-pass membrane protein</topology>
    </subcellularLocation>
</comment>
<dbReference type="AlphaFoldDB" id="A0A382FB27"/>
<dbReference type="GO" id="GO:0016020">
    <property type="term" value="C:membrane"/>
    <property type="evidence" value="ECO:0007669"/>
    <property type="project" value="UniProtKB-SubCell"/>
</dbReference>
<sequence length="261" mass="30819">MKKFIISSRPKQMTKNLLIFVPLFFTIDKWILYGYTDIQTLIFKSLLTFFSFCCCSIIGYQINDFIDKNLDKFHPVKKNRPIAKNEIKNIELLLFVFLVFIVGGFFAYLVNINVLFLFILYLLLSIIYSYIFKNYFLMDLIFIVVFYIVRMSAGTIAISFDISIWLYILTGISSFLIITIKRVSESNNKLNNTRSNISFYGNKVFKRLIFFLGILTCFTYLIYSVLDVFENQKNWIFILTSFFFFTGIIRYIQLTNDDNKG</sequence>
<name>A0A382FB27_9ZZZZ</name>
<dbReference type="InterPro" id="IPR000537">
    <property type="entry name" value="UbiA_prenyltransferase"/>
</dbReference>
<evidence type="ECO:0000256" key="2">
    <source>
        <dbReference type="ARBA" id="ARBA00022692"/>
    </source>
</evidence>
<evidence type="ECO:0008006" key="7">
    <source>
        <dbReference type="Google" id="ProtNLM"/>
    </source>
</evidence>
<feature type="transmembrane region" description="Helical" evidence="5">
    <location>
        <begin position="41"/>
        <end position="62"/>
    </location>
</feature>
<accession>A0A382FB27</accession>
<organism evidence="6">
    <name type="scientific">marine metagenome</name>
    <dbReference type="NCBI Taxonomy" id="408172"/>
    <lineage>
        <taxon>unclassified sequences</taxon>
        <taxon>metagenomes</taxon>
        <taxon>ecological metagenomes</taxon>
    </lineage>
</organism>
<dbReference type="InterPro" id="IPR044878">
    <property type="entry name" value="UbiA_sf"/>
</dbReference>
<keyword evidence="2 5" id="KW-0812">Transmembrane</keyword>